<dbReference type="Proteomes" id="UP000305131">
    <property type="component" value="Unassembled WGS sequence"/>
</dbReference>
<evidence type="ECO:0000313" key="1">
    <source>
        <dbReference type="EMBL" id="TLX40802.1"/>
    </source>
</evidence>
<sequence length="110" mass="11291">MNGTFFSVSGLDPHDSADIAFVWCRPHGQDDRILVGSGHVVPAASNPPPGIQAGQFCVVFPLPNDCSADSIVVTGDRDGKVVLSDITIKQCSPSVGYRPAAISASAAPAA</sequence>
<accession>A0A6C1K9H0</accession>
<dbReference type="AlphaFoldDB" id="A0A6C1K9H0"/>
<evidence type="ECO:0000313" key="2">
    <source>
        <dbReference type="Proteomes" id="UP000305131"/>
    </source>
</evidence>
<dbReference type="OrthoDB" id="8453177at2"/>
<proteinExistence type="predicted"/>
<dbReference type="GeneID" id="95776223"/>
<comment type="caution">
    <text evidence="1">The sequence shown here is derived from an EMBL/GenBank/DDBJ whole genome shotgun (WGS) entry which is preliminary data.</text>
</comment>
<gene>
    <name evidence="1" type="ORF">FBQ73_22460</name>
</gene>
<organism evidence="1 2">
    <name type="scientific">Xanthobacter autotrophicus</name>
    <dbReference type="NCBI Taxonomy" id="280"/>
    <lineage>
        <taxon>Bacteria</taxon>
        <taxon>Pseudomonadati</taxon>
        <taxon>Pseudomonadota</taxon>
        <taxon>Alphaproteobacteria</taxon>
        <taxon>Hyphomicrobiales</taxon>
        <taxon>Xanthobacteraceae</taxon>
        <taxon>Xanthobacter</taxon>
    </lineage>
</organism>
<reference evidence="1 2" key="1">
    <citation type="submission" date="2019-05" db="EMBL/GenBank/DDBJ databases">
        <authorList>
            <person name="Zhou X."/>
        </authorList>
    </citation>
    <scope>NUCLEOTIDE SEQUENCE [LARGE SCALE GENOMIC DNA]</scope>
    <source>
        <strain evidence="1 2">DSM 432</strain>
    </source>
</reference>
<protein>
    <submittedName>
        <fullName evidence="1">Uncharacterized protein</fullName>
    </submittedName>
</protein>
<dbReference type="RefSeq" id="WP_138401713.1">
    <property type="nucleotide sequence ID" value="NZ_JBAFVI010000019.1"/>
</dbReference>
<dbReference type="EMBL" id="VAUP01000042">
    <property type="protein sequence ID" value="TLX40802.1"/>
    <property type="molecule type" value="Genomic_DNA"/>
</dbReference>
<name>A0A6C1K9H0_XANAU</name>